<dbReference type="SUPFAM" id="SSF46689">
    <property type="entry name" value="Homeodomain-like"/>
    <property type="match status" value="1"/>
</dbReference>
<dbReference type="PANTHER" id="PTHR37812">
    <property type="entry name" value="MU-LIKE PROPHAGE FLUMU PROTEIN C"/>
    <property type="match status" value="1"/>
</dbReference>
<dbReference type="EMBL" id="JACHHQ010000001">
    <property type="protein sequence ID" value="MBB5198459.1"/>
    <property type="molecule type" value="Genomic_DNA"/>
</dbReference>
<dbReference type="RefSeq" id="WP_209216600.1">
    <property type="nucleotide sequence ID" value="NZ_JAAOZT010000002.1"/>
</dbReference>
<comment type="caution">
    <text evidence="2">The sequence shown here is derived from an EMBL/GenBank/DDBJ whole genome shotgun (WGS) entry which is preliminary data.</text>
</comment>
<proteinExistence type="predicted"/>
<name>A0A840RPN1_9BURK</name>
<dbReference type="InterPro" id="IPR052411">
    <property type="entry name" value="c-mor_Regulatory_Protein"/>
</dbReference>
<gene>
    <name evidence="2" type="ORF">HNR39_000269</name>
</gene>
<protein>
    <submittedName>
        <fullName evidence="2">Mor family transcriptional regulator</fullName>
    </submittedName>
</protein>
<accession>A0A840RPN1</accession>
<dbReference type="Pfam" id="PF08765">
    <property type="entry name" value="Mor"/>
    <property type="match status" value="1"/>
</dbReference>
<dbReference type="InterPro" id="IPR009057">
    <property type="entry name" value="Homeodomain-like_sf"/>
</dbReference>
<evidence type="ECO:0000259" key="1">
    <source>
        <dbReference type="Pfam" id="PF08765"/>
    </source>
</evidence>
<evidence type="ECO:0000313" key="2">
    <source>
        <dbReference type="EMBL" id="MBB5198459.1"/>
    </source>
</evidence>
<evidence type="ECO:0000313" key="3">
    <source>
        <dbReference type="Proteomes" id="UP000571084"/>
    </source>
</evidence>
<reference evidence="2 3" key="1">
    <citation type="submission" date="2020-08" db="EMBL/GenBank/DDBJ databases">
        <title>Genomic Encyclopedia of Type Strains, Phase IV (KMG-IV): sequencing the most valuable type-strain genomes for metagenomic binning, comparative biology and taxonomic classification.</title>
        <authorList>
            <person name="Goeker M."/>
        </authorList>
    </citation>
    <scope>NUCLEOTIDE SEQUENCE [LARGE SCALE GENOMIC DNA]</scope>
    <source>
        <strain evidence="2 3">DSM 23240</strain>
    </source>
</reference>
<dbReference type="PANTHER" id="PTHR37812:SF1">
    <property type="entry name" value="MU-LIKE PROPHAGE FLUMU PROTEIN C"/>
    <property type="match status" value="1"/>
</dbReference>
<sequence length="116" mass="13766">MKSDRMESRRHELLLDMTAHASGILTDHGIPEEVANQAASAIADHMADHWGGQHFSFPKDYLFKLSERDLLIYEEFTGFNYDTLARKFRMTERGMRKLIERVHKREVNRRQERLFD</sequence>
<dbReference type="InterPro" id="IPR014875">
    <property type="entry name" value="Mor_transcription_activator"/>
</dbReference>
<keyword evidence="3" id="KW-1185">Reference proteome</keyword>
<dbReference type="AlphaFoldDB" id="A0A840RPN1"/>
<dbReference type="Proteomes" id="UP000571084">
    <property type="component" value="Unassembled WGS sequence"/>
</dbReference>
<feature type="domain" description="Mor transcription activator" evidence="1">
    <location>
        <begin position="8"/>
        <end position="114"/>
    </location>
</feature>
<organism evidence="2 3">
    <name type="scientific">Glaciimonas immobilis</name>
    <dbReference type="NCBI Taxonomy" id="728004"/>
    <lineage>
        <taxon>Bacteria</taxon>
        <taxon>Pseudomonadati</taxon>
        <taxon>Pseudomonadota</taxon>
        <taxon>Betaproteobacteria</taxon>
        <taxon>Burkholderiales</taxon>
        <taxon>Oxalobacteraceae</taxon>
        <taxon>Glaciimonas</taxon>
    </lineage>
</organism>
<dbReference type="Gene3D" id="1.10.10.60">
    <property type="entry name" value="Homeodomain-like"/>
    <property type="match status" value="1"/>
</dbReference>